<dbReference type="EMBL" id="NBXE01000009">
    <property type="protein sequence ID" value="RFA28497.1"/>
    <property type="molecule type" value="Genomic_DNA"/>
</dbReference>
<dbReference type="InterPro" id="IPR018020">
    <property type="entry name" value="OHCU_decarboxylase"/>
</dbReference>
<evidence type="ECO:0000256" key="1">
    <source>
        <dbReference type="ARBA" id="ARBA00001163"/>
    </source>
</evidence>
<evidence type="ECO:0000313" key="8">
    <source>
        <dbReference type="EMBL" id="RFA28497.1"/>
    </source>
</evidence>
<dbReference type="EC" id="4.1.1.97" evidence="3"/>
<sequence length="162" mass="17558">MLTLPDTELRELLVACLAVDRWADDVVSEGPFGSVDELLATARAAATPLSETEIAEALSHHPRIGERPVGQGAGQNFSRAEQASVDADDDRVNAGIAEGNTAYEERFGRVFLIRAKGRSRAEILSELNRRLRLDEATELSIVGAELRDITLLRLESTLGSTS</sequence>
<dbReference type="GO" id="GO:0019628">
    <property type="term" value="P:urate catabolic process"/>
    <property type="evidence" value="ECO:0007669"/>
    <property type="project" value="TreeGrafter"/>
</dbReference>
<evidence type="ECO:0000313" key="9">
    <source>
        <dbReference type="Proteomes" id="UP000257080"/>
    </source>
</evidence>
<dbReference type="SUPFAM" id="SSF158694">
    <property type="entry name" value="UraD-Like"/>
    <property type="match status" value="1"/>
</dbReference>
<evidence type="ECO:0000256" key="6">
    <source>
        <dbReference type="ARBA" id="ARBA00023239"/>
    </source>
</evidence>
<keyword evidence="6" id="KW-0456">Lyase</keyword>
<dbReference type="GO" id="GO:0051997">
    <property type="term" value="F:2-oxo-4-hydroxy-4-carboxy-5-ureidoimidazoline decarboxylase activity"/>
    <property type="evidence" value="ECO:0007669"/>
    <property type="project" value="UniProtKB-EC"/>
</dbReference>
<dbReference type="RefSeq" id="WP_116417812.1">
    <property type="nucleotide sequence ID" value="NZ_NBXC01000009.1"/>
</dbReference>
<dbReference type="AlphaFoldDB" id="A0A3E0WCY6"/>
<evidence type="ECO:0000256" key="3">
    <source>
        <dbReference type="ARBA" id="ARBA00012257"/>
    </source>
</evidence>
<comment type="caution">
    <text evidence="8">The sequence shown here is derived from an EMBL/GenBank/DDBJ whole genome shotgun (WGS) entry which is preliminary data.</text>
</comment>
<accession>A0A3E0WCY6</accession>
<evidence type="ECO:0000259" key="7">
    <source>
        <dbReference type="Pfam" id="PF09349"/>
    </source>
</evidence>
<dbReference type="Pfam" id="PF09349">
    <property type="entry name" value="OHCU_decarbox"/>
    <property type="match status" value="1"/>
</dbReference>
<dbReference type="NCBIfam" id="TIGR03180">
    <property type="entry name" value="UraD_2"/>
    <property type="match status" value="1"/>
</dbReference>
<dbReference type="InterPro" id="IPR017595">
    <property type="entry name" value="OHCU_decarboxylase-2"/>
</dbReference>
<organism evidence="8 9">
    <name type="scientific">Subtercola boreus</name>
    <dbReference type="NCBI Taxonomy" id="120213"/>
    <lineage>
        <taxon>Bacteria</taxon>
        <taxon>Bacillati</taxon>
        <taxon>Actinomycetota</taxon>
        <taxon>Actinomycetes</taxon>
        <taxon>Micrococcales</taxon>
        <taxon>Microbacteriaceae</taxon>
        <taxon>Subtercola</taxon>
    </lineage>
</organism>
<keyword evidence="4" id="KW-0659">Purine metabolism</keyword>
<proteinExistence type="predicted"/>
<name>A0A3E0WCY6_9MICO</name>
<dbReference type="Gene3D" id="1.10.3330.10">
    <property type="entry name" value="Oxo-4-hydroxy-4-carboxy-5-ureidoimidazoline decarboxylase"/>
    <property type="match status" value="1"/>
</dbReference>
<evidence type="ECO:0000256" key="2">
    <source>
        <dbReference type="ARBA" id="ARBA00004754"/>
    </source>
</evidence>
<dbReference type="InterPro" id="IPR036778">
    <property type="entry name" value="OHCU_decarboxylase_sf"/>
</dbReference>
<dbReference type="Proteomes" id="UP000257080">
    <property type="component" value="Unassembled WGS sequence"/>
</dbReference>
<dbReference type="GO" id="GO:0006144">
    <property type="term" value="P:purine nucleobase metabolic process"/>
    <property type="evidence" value="ECO:0007669"/>
    <property type="project" value="UniProtKB-KW"/>
</dbReference>
<evidence type="ECO:0000256" key="5">
    <source>
        <dbReference type="ARBA" id="ARBA00022793"/>
    </source>
</evidence>
<feature type="domain" description="Oxo-4-hydroxy-4-carboxy-5-ureidoimidazoline decarboxylase" evidence="7">
    <location>
        <begin position="4"/>
        <end position="155"/>
    </location>
</feature>
<dbReference type="OrthoDB" id="5243781at2"/>
<reference evidence="8 9" key="1">
    <citation type="submission" date="2017-04" db="EMBL/GenBank/DDBJ databases">
        <title>Comparative genome analysis of Subtercola boreus.</title>
        <authorList>
            <person name="Cho Y.-J."/>
            <person name="Cho A."/>
            <person name="Kim O.-S."/>
            <person name="Lee J.-I."/>
        </authorList>
    </citation>
    <scope>NUCLEOTIDE SEQUENCE [LARGE SCALE GENOMIC DNA]</scope>
    <source>
        <strain evidence="8 9">P28004</strain>
    </source>
</reference>
<dbReference type="NCBIfam" id="NF010372">
    <property type="entry name" value="PRK13798.1"/>
    <property type="match status" value="1"/>
</dbReference>
<keyword evidence="5" id="KW-0210">Decarboxylase</keyword>
<comment type="pathway">
    <text evidence="2">Purine metabolism; urate degradation; (S)-allantoin from urate: step 3/3.</text>
</comment>
<gene>
    <name evidence="8" type="ORF">B7R25_04580</name>
</gene>
<dbReference type="PANTHER" id="PTHR43466:SF1">
    <property type="entry name" value="2-OXO-4-HYDROXY-4-CARBOXY-5-UREIDOIMIDAZOLINE DECARBOXYLASE-RELATED"/>
    <property type="match status" value="1"/>
</dbReference>
<protein>
    <recommendedName>
        <fullName evidence="3">2-oxo-4-hydroxy-4-carboxy-5-ureidoimidazoline decarboxylase</fullName>
        <ecNumber evidence="3">4.1.1.97</ecNumber>
    </recommendedName>
</protein>
<comment type="catalytic activity">
    <reaction evidence="1">
        <text>5-hydroxy-2-oxo-4-ureido-2,5-dihydro-1H-imidazole-5-carboxylate + H(+) = (S)-allantoin + CO2</text>
        <dbReference type="Rhea" id="RHEA:26301"/>
        <dbReference type="ChEBI" id="CHEBI:15378"/>
        <dbReference type="ChEBI" id="CHEBI:15678"/>
        <dbReference type="ChEBI" id="CHEBI:16526"/>
        <dbReference type="ChEBI" id="CHEBI:58639"/>
        <dbReference type="EC" id="4.1.1.97"/>
    </reaction>
</comment>
<evidence type="ECO:0000256" key="4">
    <source>
        <dbReference type="ARBA" id="ARBA00022631"/>
    </source>
</evidence>
<dbReference type="PANTHER" id="PTHR43466">
    <property type="entry name" value="2-OXO-4-HYDROXY-4-CARBOXY-5-UREIDOIMIDAZOLINE DECARBOXYLASE-RELATED"/>
    <property type="match status" value="1"/>
</dbReference>